<evidence type="ECO:0000256" key="9">
    <source>
        <dbReference type="PROSITE-ProRule" id="PRU00277"/>
    </source>
</evidence>
<comment type="function">
    <text evidence="8">Also involved in hydrogenase metallocenter assembly, probably by participating in the nickel insertion step. This function in hydrogenase biosynthesis requires chaperone activity and the presence of the metal-binding domain, but not PPIase activity.</text>
</comment>
<reference evidence="12 13" key="1">
    <citation type="submission" date="2019-04" db="EMBL/GenBank/DDBJ databases">
        <title>Genome of a novel bacterium Candidatus Jettenia ecosi reconstructed from metagenome of an anammox bioreactor.</title>
        <authorList>
            <person name="Mardanov A.V."/>
            <person name="Beletsky A.V."/>
            <person name="Ravin N.V."/>
            <person name="Botchkova E.A."/>
            <person name="Litti Y.V."/>
            <person name="Nozhevnikova A.N."/>
        </authorList>
    </citation>
    <scope>NUCLEOTIDE SEQUENCE [LARGE SCALE GENOMIC DNA]</scope>
    <source>
        <strain evidence="12">J2</strain>
    </source>
</reference>
<evidence type="ECO:0000256" key="3">
    <source>
        <dbReference type="ARBA" id="ARBA00006577"/>
    </source>
</evidence>
<keyword evidence="7 9" id="KW-0413">Isomerase</keyword>
<dbReference type="AlphaFoldDB" id="A0A533QEZ9"/>
<dbReference type="GO" id="GO:0042026">
    <property type="term" value="P:protein refolding"/>
    <property type="evidence" value="ECO:0007669"/>
    <property type="project" value="UniProtKB-ARBA"/>
</dbReference>
<evidence type="ECO:0000259" key="11">
    <source>
        <dbReference type="PROSITE" id="PS50059"/>
    </source>
</evidence>
<evidence type="ECO:0000256" key="8">
    <source>
        <dbReference type="ARBA" id="ARBA00037071"/>
    </source>
</evidence>
<comment type="catalytic activity">
    <reaction evidence="1 9 10">
        <text>[protein]-peptidylproline (omega=180) = [protein]-peptidylproline (omega=0)</text>
        <dbReference type="Rhea" id="RHEA:16237"/>
        <dbReference type="Rhea" id="RHEA-COMP:10747"/>
        <dbReference type="Rhea" id="RHEA-COMP:10748"/>
        <dbReference type="ChEBI" id="CHEBI:83833"/>
        <dbReference type="ChEBI" id="CHEBI:83834"/>
        <dbReference type="EC" id="5.2.1.8"/>
    </reaction>
</comment>
<dbReference type="Gene3D" id="3.10.50.40">
    <property type="match status" value="1"/>
</dbReference>
<dbReference type="GO" id="GO:0005737">
    <property type="term" value="C:cytoplasm"/>
    <property type="evidence" value="ECO:0007669"/>
    <property type="project" value="UniProtKB-SubCell"/>
</dbReference>
<dbReference type="PANTHER" id="PTHR47861:SF3">
    <property type="entry name" value="FKBP-TYPE PEPTIDYL-PROLYL CIS-TRANS ISOMERASE SLYD"/>
    <property type="match status" value="1"/>
</dbReference>
<evidence type="ECO:0000256" key="6">
    <source>
        <dbReference type="ARBA" id="ARBA00023186"/>
    </source>
</evidence>
<dbReference type="InterPro" id="IPR046357">
    <property type="entry name" value="PPIase_dom_sf"/>
</dbReference>
<dbReference type="InterPro" id="IPR001179">
    <property type="entry name" value="PPIase_FKBP_dom"/>
</dbReference>
<dbReference type="EMBL" id="SULG01000004">
    <property type="protein sequence ID" value="TLD43348.1"/>
    <property type="molecule type" value="Genomic_DNA"/>
</dbReference>
<feature type="domain" description="PPIase FKBP-type" evidence="11">
    <location>
        <begin position="7"/>
        <end position="88"/>
    </location>
</feature>
<evidence type="ECO:0000256" key="4">
    <source>
        <dbReference type="ARBA" id="ARBA00022490"/>
    </source>
</evidence>
<comment type="subcellular location">
    <subcellularLocation>
        <location evidence="2">Cytoplasm</location>
    </subcellularLocation>
</comment>
<dbReference type="PROSITE" id="PS50059">
    <property type="entry name" value="FKBP_PPIASE"/>
    <property type="match status" value="1"/>
</dbReference>
<evidence type="ECO:0000256" key="10">
    <source>
        <dbReference type="RuleBase" id="RU003915"/>
    </source>
</evidence>
<accession>A0A533QEZ9</accession>
<evidence type="ECO:0000256" key="1">
    <source>
        <dbReference type="ARBA" id="ARBA00000971"/>
    </source>
</evidence>
<dbReference type="SUPFAM" id="SSF54534">
    <property type="entry name" value="FKBP-like"/>
    <property type="match status" value="1"/>
</dbReference>
<dbReference type="PANTHER" id="PTHR47861">
    <property type="entry name" value="FKBP-TYPE PEPTIDYL-PROLYL CIS-TRANS ISOMERASE SLYD"/>
    <property type="match status" value="1"/>
</dbReference>
<dbReference type="EC" id="5.2.1.8" evidence="10"/>
<gene>
    <name evidence="12" type="ORF">JETT_0353</name>
</gene>
<dbReference type="Proteomes" id="UP000319783">
    <property type="component" value="Unassembled WGS sequence"/>
</dbReference>
<name>A0A533QEZ9_9BACT</name>
<evidence type="ECO:0000256" key="2">
    <source>
        <dbReference type="ARBA" id="ARBA00004496"/>
    </source>
</evidence>
<keyword evidence="4" id="KW-0963">Cytoplasm</keyword>
<evidence type="ECO:0000313" key="12">
    <source>
        <dbReference type="EMBL" id="TLD43348.1"/>
    </source>
</evidence>
<protein>
    <recommendedName>
        <fullName evidence="10">Peptidyl-prolyl cis-trans isomerase</fullName>
        <ecNumber evidence="10">5.2.1.8</ecNumber>
    </recommendedName>
</protein>
<proteinExistence type="inferred from homology"/>
<keyword evidence="5 9" id="KW-0697">Rotamase</keyword>
<evidence type="ECO:0000256" key="7">
    <source>
        <dbReference type="ARBA" id="ARBA00023235"/>
    </source>
</evidence>
<sequence>MARAKYGDTVKIHYTGKLEDGTIFDTSINRKPLRFTIGKGSIISGLEEAVIGMEPGELKTIKVPSNKAHGSYNEELIVVIDREEFPSNLEPEVGHQLDIYQEGGGTVVVTVTNITEQEVTLDINHPLAGKDLIFHFQLIEIIPPSH</sequence>
<dbReference type="Pfam" id="PF00254">
    <property type="entry name" value="FKBP_C"/>
    <property type="match status" value="1"/>
</dbReference>
<dbReference type="GO" id="GO:0003755">
    <property type="term" value="F:peptidyl-prolyl cis-trans isomerase activity"/>
    <property type="evidence" value="ECO:0007669"/>
    <property type="project" value="UniProtKB-UniRule"/>
</dbReference>
<comment type="caution">
    <text evidence="12">The sequence shown here is derived from an EMBL/GenBank/DDBJ whole genome shotgun (WGS) entry which is preliminary data.</text>
</comment>
<evidence type="ECO:0000256" key="5">
    <source>
        <dbReference type="ARBA" id="ARBA00023110"/>
    </source>
</evidence>
<comment type="similarity">
    <text evidence="3 10">Belongs to the FKBP-type PPIase family.</text>
</comment>
<keyword evidence="6" id="KW-0143">Chaperone</keyword>
<evidence type="ECO:0000313" key="13">
    <source>
        <dbReference type="Proteomes" id="UP000319783"/>
    </source>
</evidence>
<organism evidence="12 13">
    <name type="scientific">Candidatus Jettenia ecosi</name>
    <dbReference type="NCBI Taxonomy" id="2494326"/>
    <lineage>
        <taxon>Bacteria</taxon>
        <taxon>Pseudomonadati</taxon>
        <taxon>Planctomycetota</taxon>
        <taxon>Candidatus Brocadiia</taxon>
        <taxon>Candidatus Brocadiales</taxon>
        <taxon>Candidatus Brocadiaceae</taxon>
        <taxon>Candidatus Jettenia</taxon>
    </lineage>
</organism>